<dbReference type="KEGG" id="asip:AQUSIP_09490"/>
<gene>
    <name evidence="1" type="ORF">AQUSIP_09490</name>
</gene>
<dbReference type="RefSeq" id="WP_269472865.1">
    <property type="nucleotide sequence ID" value="NZ_LR699119.1"/>
</dbReference>
<keyword evidence="2" id="KW-1185">Reference proteome</keyword>
<dbReference type="EMBL" id="LR699119">
    <property type="protein sequence ID" value="VVC75659.1"/>
    <property type="molecule type" value="Genomic_DNA"/>
</dbReference>
<dbReference type="Proteomes" id="UP000324194">
    <property type="component" value="Chromosome 1"/>
</dbReference>
<dbReference type="AlphaFoldDB" id="A0A5E4PFA2"/>
<reference evidence="1 2" key="1">
    <citation type="submission" date="2019-08" db="EMBL/GenBank/DDBJ databases">
        <authorList>
            <person name="Guy L."/>
        </authorList>
    </citation>
    <scope>NUCLEOTIDE SEQUENCE [LARGE SCALE GENOMIC DNA]</scope>
    <source>
        <strain evidence="1 2">SGT-108</strain>
    </source>
</reference>
<name>A0A5E4PFA2_9COXI</name>
<organism evidence="1 2">
    <name type="scientific">Aquicella siphonis</name>
    <dbReference type="NCBI Taxonomy" id="254247"/>
    <lineage>
        <taxon>Bacteria</taxon>
        <taxon>Pseudomonadati</taxon>
        <taxon>Pseudomonadota</taxon>
        <taxon>Gammaproteobacteria</taxon>
        <taxon>Legionellales</taxon>
        <taxon>Coxiellaceae</taxon>
        <taxon>Aquicella</taxon>
    </lineage>
</organism>
<protein>
    <submittedName>
        <fullName evidence="1">Uncharacterized protein</fullName>
    </submittedName>
</protein>
<proteinExistence type="predicted"/>
<sequence length="42" mass="4806">MSKPLIIAVFGALLMLCIGAQLFSVNRSDRSDRLTQNYYYVH</sequence>
<evidence type="ECO:0000313" key="1">
    <source>
        <dbReference type="EMBL" id="VVC75659.1"/>
    </source>
</evidence>
<accession>A0A5E4PFA2</accession>
<evidence type="ECO:0000313" key="2">
    <source>
        <dbReference type="Proteomes" id="UP000324194"/>
    </source>
</evidence>